<dbReference type="EMBL" id="MU006860">
    <property type="protein sequence ID" value="KAF2634143.1"/>
    <property type="molecule type" value="Genomic_DNA"/>
</dbReference>
<evidence type="ECO:0000313" key="1">
    <source>
        <dbReference type="EMBL" id="KAF2634143.1"/>
    </source>
</evidence>
<evidence type="ECO:0008006" key="3">
    <source>
        <dbReference type="Google" id="ProtNLM"/>
    </source>
</evidence>
<evidence type="ECO:0000313" key="2">
    <source>
        <dbReference type="Proteomes" id="UP000799753"/>
    </source>
</evidence>
<organism evidence="1 2">
    <name type="scientific">Massarina eburnea CBS 473.64</name>
    <dbReference type="NCBI Taxonomy" id="1395130"/>
    <lineage>
        <taxon>Eukaryota</taxon>
        <taxon>Fungi</taxon>
        <taxon>Dikarya</taxon>
        <taxon>Ascomycota</taxon>
        <taxon>Pezizomycotina</taxon>
        <taxon>Dothideomycetes</taxon>
        <taxon>Pleosporomycetidae</taxon>
        <taxon>Pleosporales</taxon>
        <taxon>Massarineae</taxon>
        <taxon>Massarinaceae</taxon>
        <taxon>Massarina</taxon>
    </lineage>
</organism>
<protein>
    <recommendedName>
        <fullName evidence="3">F-box domain-containing protein</fullName>
    </recommendedName>
</protein>
<proteinExistence type="predicted"/>
<dbReference type="InterPro" id="IPR032675">
    <property type="entry name" value="LRR_dom_sf"/>
</dbReference>
<gene>
    <name evidence="1" type="ORF">P280DRAFT_543079</name>
</gene>
<reference evidence="1" key="1">
    <citation type="journal article" date="2020" name="Stud. Mycol.">
        <title>101 Dothideomycetes genomes: a test case for predicting lifestyles and emergence of pathogens.</title>
        <authorList>
            <person name="Haridas S."/>
            <person name="Albert R."/>
            <person name="Binder M."/>
            <person name="Bloem J."/>
            <person name="Labutti K."/>
            <person name="Salamov A."/>
            <person name="Andreopoulos B."/>
            <person name="Baker S."/>
            <person name="Barry K."/>
            <person name="Bills G."/>
            <person name="Bluhm B."/>
            <person name="Cannon C."/>
            <person name="Castanera R."/>
            <person name="Culley D."/>
            <person name="Daum C."/>
            <person name="Ezra D."/>
            <person name="Gonzalez J."/>
            <person name="Henrissat B."/>
            <person name="Kuo A."/>
            <person name="Liang C."/>
            <person name="Lipzen A."/>
            <person name="Lutzoni F."/>
            <person name="Magnuson J."/>
            <person name="Mondo S."/>
            <person name="Nolan M."/>
            <person name="Ohm R."/>
            <person name="Pangilinan J."/>
            <person name="Park H.-J."/>
            <person name="Ramirez L."/>
            <person name="Alfaro M."/>
            <person name="Sun H."/>
            <person name="Tritt A."/>
            <person name="Yoshinaga Y."/>
            <person name="Zwiers L.-H."/>
            <person name="Turgeon B."/>
            <person name="Goodwin S."/>
            <person name="Spatafora J."/>
            <person name="Crous P."/>
            <person name="Grigoriev I."/>
        </authorList>
    </citation>
    <scope>NUCLEOTIDE SEQUENCE</scope>
    <source>
        <strain evidence="1">CBS 473.64</strain>
    </source>
</reference>
<dbReference type="AlphaFoldDB" id="A0A6A6RGN6"/>
<dbReference type="Proteomes" id="UP000799753">
    <property type="component" value="Unassembled WGS sequence"/>
</dbReference>
<name>A0A6A6RGN6_9PLEO</name>
<dbReference type="SUPFAM" id="SSF52047">
    <property type="entry name" value="RNI-like"/>
    <property type="match status" value="1"/>
</dbReference>
<accession>A0A6A6RGN6</accession>
<dbReference type="Gene3D" id="3.80.10.10">
    <property type="entry name" value="Ribonuclease Inhibitor"/>
    <property type="match status" value="1"/>
</dbReference>
<keyword evidence="2" id="KW-1185">Reference proteome</keyword>
<sequence length="481" mass="54557">MPSVTPNAKLPSPPMSIERLPEEILLQILPYLWCYDNHKDYSNLCLVKPFHSGATEYLYRNCHLHERDGKLVQFSRSIMKRPELGLLIRSLGPLMRPGAKGWWHGARSWLFGTRGTVLGRQDLDLFVRSVKSLGLANNIEALWVSALEDKKAYVNVLGALIILHSPNIKRLCDYDFGSWSPSINNIGLPAHLGSPQYWNAAFPQSRSQLVPRLPLFHQLKAAHIGAEDGMSIPHVAILLNVPSLEEVSFGAVKETVPPSAWSWEWKDAYFRTQSSNVKKVHFWSGCFHPEAMALVLRACKTLEVFICEGVEFSGKGISEGLTPIRSALDSFQHSLRVLRIWNTLMDEPRTCMPFGSFANFPRLALLHIDLMLIFGSKYGGQALSHRCPTSLKILQLADIGILSDSQLDKLFSNMKGNQSRVFPHLRRLKICTPVIKKAFADQDLVREMRVRKLGKVFDSRMQSVYKMQSIEDLEKQFMKYL</sequence>